<keyword evidence="1" id="KW-0805">Transcription regulation</keyword>
<dbReference type="AlphaFoldDB" id="A0A4R7JJZ0"/>
<evidence type="ECO:0000256" key="2">
    <source>
        <dbReference type="ARBA" id="ARBA00023125"/>
    </source>
</evidence>
<dbReference type="RefSeq" id="WP_133736935.1">
    <property type="nucleotide sequence ID" value="NZ_SOAX01000007.1"/>
</dbReference>
<evidence type="ECO:0000256" key="3">
    <source>
        <dbReference type="ARBA" id="ARBA00023163"/>
    </source>
</evidence>
<proteinExistence type="predicted"/>
<dbReference type="Pfam" id="PF13560">
    <property type="entry name" value="HTH_31"/>
    <property type="match status" value="1"/>
</dbReference>
<dbReference type="CDD" id="cd00093">
    <property type="entry name" value="HTH_XRE"/>
    <property type="match status" value="1"/>
</dbReference>
<comment type="caution">
    <text evidence="5">The sequence shown here is derived from an EMBL/GenBank/DDBJ whole genome shotgun (WGS) entry which is preliminary data.</text>
</comment>
<keyword evidence="3" id="KW-0804">Transcription</keyword>
<keyword evidence="2" id="KW-0238">DNA-binding</keyword>
<dbReference type="Gene3D" id="1.10.260.40">
    <property type="entry name" value="lambda repressor-like DNA-binding domains"/>
    <property type="match status" value="1"/>
</dbReference>
<name>A0A4R7JJZ0_9GAMM</name>
<reference evidence="5 6" key="1">
    <citation type="submission" date="2019-03" db="EMBL/GenBank/DDBJ databases">
        <title>Genomic Encyclopedia of Type Strains, Phase IV (KMG-IV): sequencing the most valuable type-strain genomes for metagenomic binning, comparative biology and taxonomic classification.</title>
        <authorList>
            <person name="Goeker M."/>
        </authorList>
    </citation>
    <scope>NUCLEOTIDE SEQUENCE [LARGE SCALE GENOMIC DNA]</scope>
    <source>
        <strain evidence="5 6">DSM 15505</strain>
    </source>
</reference>
<accession>A0A4R7JJZ0</accession>
<dbReference type="PANTHER" id="PTHR36511">
    <property type="entry name" value="MERR FAMILY BACTERIAL REGULATORY PROTEIN"/>
    <property type="match status" value="1"/>
</dbReference>
<dbReference type="InterPro" id="IPR052359">
    <property type="entry name" value="HTH-type_reg/antitoxin"/>
</dbReference>
<dbReference type="PROSITE" id="PS50943">
    <property type="entry name" value="HTH_CROC1"/>
    <property type="match status" value="1"/>
</dbReference>
<evidence type="ECO:0000313" key="5">
    <source>
        <dbReference type="EMBL" id="TDT37736.1"/>
    </source>
</evidence>
<evidence type="ECO:0000256" key="1">
    <source>
        <dbReference type="ARBA" id="ARBA00023015"/>
    </source>
</evidence>
<dbReference type="PANTHER" id="PTHR36511:SF3">
    <property type="entry name" value="ANTITOXIN HIGA-2"/>
    <property type="match status" value="1"/>
</dbReference>
<sequence length="103" mass="12028">MKRNLFEELSEGLDALEKEREGKITLRTHKVEQRPAPTISNQEIRELRESLNLSRGVFAARLRVSSRTLENWEQGRSNPPSHSALLLRMLQKYPDTLERMENV</sequence>
<evidence type="ECO:0000313" key="6">
    <source>
        <dbReference type="Proteomes" id="UP000295830"/>
    </source>
</evidence>
<keyword evidence="6" id="KW-1185">Reference proteome</keyword>
<dbReference type="InterPro" id="IPR010982">
    <property type="entry name" value="Lambda_DNA-bd_dom_sf"/>
</dbReference>
<protein>
    <submittedName>
        <fullName evidence="5">Putative transcriptional regulator</fullName>
    </submittedName>
</protein>
<gene>
    <name evidence="5" type="ORF">DES49_2696</name>
</gene>
<dbReference type="OrthoDB" id="9799384at2"/>
<dbReference type="SMART" id="SM00530">
    <property type="entry name" value="HTH_XRE"/>
    <property type="match status" value="1"/>
</dbReference>
<dbReference type="InterPro" id="IPR001387">
    <property type="entry name" value="Cro/C1-type_HTH"/>
</dbReference>
<dbReference type="SUPFAM" id="SSF47413">
    <property type="entry name" value="lambda repressor-like DNA-binding domains"/>
    <property type="match status" value="1"/>
</dbReference>
<organism evidence="5 6">
    <name type="scientific">Halospina denitrificans</name>
    <dbReference type="NCBI Taxonomy" id="332522"/>
    <lineage>
        <taxon>Bacteria</taxon>
        <taxon>Pseudomonadati</taxon>
        <taxon>Pseudomonadota</taxon>
        <taxon>Gammaproteobacteria</taxon>
        <taxon>Halospina</taxon>
    </lineage>
</organism>
<dbReference type="EMBL" id="SOAX01000007">
    <property type="protein sequence ID" value="TDT37736.1"/>
    <property type="molecule type" value="Genomic_DNA"/>
</dbReference>
<dbReference type="GO" id="GO:0003677">
    <property type="term" value="F:DNA binding"/>
    <property type="evidence" value="ECO:0007669"/>
    <property type="project" value="UniProtKB-KW"/>
</dbReference>
<feature type="domain" description="HTH cro/C1-type" evidence="4">
    <location>
        <begin position="44"/>
        <end position="97"/>
    </location>
</feature>
<dbReference type="Proteomes" id="UP000295830">
    <property type="component" value="Unassembled WGS sequence"/>
</dbReference>
<evidence type="ECO:0000259" key="4">
    <source>
        <dbReference type="PROSITE" id="PS50943"/>
    </source>
</evidence>